<organism evidence="1 2">
    <name type="scientific">Kickxella alabastrina</name>
    <dbReference type="NCBI Taxonomy" id="61397"/>
    <lineage>
        <taxon>Eukaryota</taxon>
        <taxon>Fungi</taxon>
        <taxon>Fungi incertae sedis</taxon>
        <taxon>Zoopagomycota</taxon>
        <taxon>Kickxellomycotina</taxon>
        <taxon>Kickxellomycetes</taxon>
        <taxon>Kickxellales</taxon>
        <taxon>Kickxellaceae</taxon>
        <taxon>Kickxella</taxon>
    </lineage>
</organism>
<dbReference type="EMBL" id="JANBPG010003099">
    <property type="protein sequence ID" value="KAJ1883680.1"/>
    <property type="molecule type" value="Genomic_DNA"/>
</dbReference>
<gene>
    <name evidence="1" type="ORF">LPJ66_010972</name>
</gene>
<dbReference type="Proteomes" id="UP001150581">
    <property type="component" value="Unassembled WGS sequence"/>
</dbReference>
<name>A0ACC1HZ25_9FUNG</name>
<accession>A0ACC1HZ25</accession>
<comment type="caution">
    <text evidence="1">The sequence shown here is derived from an EMBL/GenBank/DDBJ whole genome shotgun (WGS) entry which is preliminary data.</text>
</comment>
<sequence>MSLASALRAGQRLQPSELARRINTSGLRAYITNSAAPADAASTHHEQPQQLYHKQRAVIFPGQGSQFVGMGRDLFDKFAASRQVFEEVDSVLGFKLSDMIFRGDLQELTLTKNAQPAIVAVSMAGLRALEHDTGMAASKLFSFAMGHSVGEYSALITANAMSLADGIRLVRTRGESMQDAIKEREYAMSACILRKASIADVLAEVDRVQQEIAHEVDEVVQVANINSSSQIVLSGTRLAVDRALASLQSKRLAMRAVNLPVSAPFHCSLMAPAKRVLAARIAELSPIRDQGDWTIQVVSNVTAEPYATAEAAQRLLGEQVDRPVLWLQSMQFLKSKHGICRWGAMGPGNVVGNLVGKEFAKDIVRRLSDAAAITDFAAVLNRQTKRGF</sequence>
<keyword evidence="2" id="KW-1185">Reference proteome</keyword>
<evidence type="ECO:0000313" key="2">
    <source>
        <dbReference type="Proteomes" id="UP001150581"/>
    </source>
</evidence>
<reference evidence="1" key="1">
    <citation type="submission" date="2022-07" db="EMBL/GenBank/DDBJ databases">
        <title>Phylogenomic reconstructions and comparative analyses of Kickxellomycotina fungi.</title>
        <authorList>
            <person name="Reynolds N.K."/>
            <person name="Stajich J.E."/>
            <person name="Barry K."/>
            <person name="Grigoriev I.V."/>
            <person name="Crous P."/>
            <person name="Smith M.E."/>
        </authorList>
    </citation>
    <scope>NUCLEOTIDE SEQUENCE</scope>
    <source>
        <strain evidence="1">Benny 63K</strain>
    </source>
</reference>
<protein>
    <submittedName>
        <fullName evidence="1">Uncharacterized protein</fullName>
    </submittedName>
</protein>
<proteinExistence type="predicted"/>
<evidence type="ECO:0000313" key="1">
    <source>
        <dbReference type="EMBL" id="KAJ1883680.1"/>
    </source>
</evidence>